<name>A0A443NK91_9MAGN</name>
<protein>
    <submittedName>
        <fullName evidence="1">Uncharacterized protein</fullName>
    </submittedName>
</protein>
<dbReference type="Proteomes" id="UP000283530">
    <property type="component" value="Unassembled WGS sequence"/>
</dbReference>
<dbReference type="AlphaFoldDB" id="A0A443NK91"/>
<dbReference type="EMBL" id="QPKB01000003">
    <property type="protein sequence ID" value="RWR78901.1"/>
    <property type="molecule type" value="Genomic_DNA"/>
</dbReference>
<evidence type="ECO:0000313" key="2">
    <source>
        <dbReference type="Proteomes" id="UP000283530"/>
    </source>
</evidence>
<organism evidence="1 2">
    <name type="scientific">Cinnamomum micranthum f. kanehirae</name>
    <dbReference type="NCBI Taxonomy" id="337451"/>
    <lineage>
        <taxon>Eukaryota</taxon>
        <taxon>Viridiplantae</taxon>
        <taxon>Streptophyta</taxon>
        <taxon>Embryophyta</taxon>
        <taxon>Tracheophyta</taxon>
        <taxon>Spermatophyta</taxon>
        <taxon>Magnoliopsida</taxon>
        <taxon>Magnoliidae</taxon>
        <taxon>Laurales</taxon>
        <taxon>Lauraceae</taxon>
        <taxon>Cinnamomum</taxon>
    </lineage>
</organism>
<keyword evidence="2" id="KW-1185">Reference proteome</keyword>
<reference evidence="1 2" key="1">
    <citation type="journal article" date="2019" name="Nat. Plants">
        <title>Stout camphor tree genome fills gaps in understanding of flowering plant genome evolution.</title>
        <authorList>
            <person name="Chaw S.M."/>
            <person name="Liu Y.C."/>
            <person name="Wu Y.W."/>
            <person name="Wang H.Y."/>
            <person name="Lin C.I."/>
            <person name="Wu C.S."/>
            <person name="Ke H.M."/>
            <person name="Chang L.Y."/>
            <person name="Hsu C.Y."/>
            <person name="Yang H.T."/>
            <person name="Sudianto E."/>
            <person name="Hsu M.H."/>
            <person name="Wu K.P."/>
            <person name="Wang L.N."/>
            <person name="Leebens-Mack J.H."/>
            <person name="Tsai I.J."/>
        </authorList>
    </citation>
    <scope>NUCLEOTIDE SEQUENCE [LARGE SCALE GENOMIC DNA]</scope>
    <source>
        <strain evidence="2">cv. Chaw 1501</strain>
        <tissue evidence="1">Young leaves</tissue>
    </source>
</reference>
<sequence length="111" mass="13169">MNTIETKDTSFDRSLKVSKSSRMLLCLFQIQSFNWLVDISHILSLNVRVLFSRANQLRKCCKQSFYPYARHVNKLPRNKCCRKVKIKLTAVYNYLKHDFNSIERGKEQSYS</sequence>
<accession>A0A443NK91</accession>
<comment type="caution">
    <text evidence="1">The sequence shown here is derived from an EMBL/GenBank/DDBJ whole genome shotgun (WGS) entry which is preliminary data.</text>
</comment>
<gene>
    <name evidence="1" type="ORF">CKAN_00745500</name>
</gene>
<evidence type="ECO:0000313" key="1">
    <source>
        <dbReference type="EMBL" id="RWR78901.1"/>
    </source>
</evidence>
<proteinExistence type="predicted"/>